<gene>
    <name evidence="1" type="ORF">D7M11_27870</name>
</gene>
<proteinExistence type="predicted"/>
<keyword evidence="2" id="KW-1185">Reference proteome</keyword>
<evidence type="ECO:0000313" key="1">
    <source>
        <dbReference type="EMBL" id="RKN72970.1"/>
    </source>
</evidence>
<dbReference type="EMBL" id="RBAH01000026">
    <property type="protein sequence ID" value="RKN72970.1"/>
    <property type="molecule type" value="Genomic_DNA"/>
</dbReference>
<dbReference type="OrthoDB" id="2617175at2"/>
<dbReference type="Proteomes" id="UP000282311">
    <property type="component" value="Unassembled WGS sequence"/>
</dbReference>
<accession>A0A3B0BKD8</accession>
<dbReference type="SUPFAM" id="SSF55729">
    <property type="entry name" value="Acyl-CoA N-acyltransferases (Nat)"/>
    <property type="match status" value="1"/>
</dbReference>
<name>A0A3B0BKD8_9BACL</name>
<reference evidence="1 2" key="1">
    <citation type="journal article" date="2007" name="Int. J. Syst. Evol. Microbiol.">
        <title>Paenibacillus ginsengarvi sp. nov., isolated from soil from ginseng cultivation.</title>
        <authorList>
            <person name="Yoon M.H."/>
            <person name="Ten L.N."/>
            <person name="Im W.T."/>
        </authorList>
    </citation>
    <scope>NUCLEOTIDE SEQUENCE [LARGE SCALE GENOMIC DNA]</scope>
    <source>
        <strain evidence="1 2">KCTC 13059</strain>
    </source>
</reference>
<evidence type="ECO:0008006" key="3">
    <source>
        <dbReference type="Google" id="ProtNLM"/>
    </source>
</evidence>
<sequence>MKIAFDTTLPDRAKVAALIRESGLEGGWDAGRFFEEESGDCRVISAYDVDRLVGVGRMLDSDAPEDGMQGRLDIVVLPDYRSRDIVGTIFKLLRSQRKAGAGQAAAK</sequence>
<organism evidence="1 2">
    <name type="scientific">Paenibacillus ginsengarvi</name>
    <dbReference type="NCBI Taxonomy" id="400777"/>
    <lineage>
        <taxon>Bacteria</taxon>
        <taxon>Bacillati</taxon>
        <taxon>Bacillota</taxon>
        <taxon>Bacilli</taxon>
        <taxon>Bacillales</taxon>
        <taxon>Paenibacillaceae</taxon>
        <taxon>Paenibacillus</taxon>
    </lineage>
</organism>
<comment type="caution">
    <text evidence="1">The sequence shown here is derived from an EMBL/GenBank/DDBJ whole genome shotgun (WGS) entry which is preliminary data.</text>
</comment>
<protein>
    <recommendedName>
        <fullName evidence="3">GNAT family N-acetyltransferase</fullName>
    </recommendedName>
</protein>
<evidence type="ECO:0000313" key="2">
    <source>
        <dbReference type="Proteomes" id="UP000282311"/>
    </source>
</evidence>
<dbReference type="RefSeq" id="WP_120750546.1">
    <property type="nucleotide sequence ID" value="NZ_RBAH01000026.1"/>
</dbReference>
<dbReference type="InterPro" id="IPR016181">
    <property type="entry name" value="Acyl_CoA_acyltransferase"/>
</dbReference>
<dbReference type="AlphaFoldDB" id="A0A3B0BKD8"/>